<dbReference type="InterPro" id="IPR038369">
    <property type="entry name" value="SpoVAD_sf"/>
</dbReference>
<dbReference type="GO" id="GO:0016746">
    <property type="term" value="F:acyltransferase activity"/>
    <property type="evidence" value="ECO:0007669"/>
    <property type="project" value="InterPro"/>
</dbReference>
<reference evidence="2" key="1">
    <citation type="submission" date="2018-03" db="EMBL/GenBank/DDBJ databases">
        <title>Lachnoclostridium SNUG30370 gen.nov., sp.nov., isolated from human faeces.</title>
        <authorList>
            <person name="Seo B."/>
            <person name="Jeon K."/>
            <person name="Ko G."/>
        </authorList>
    </citation>
    <scope>NUCLEOTIDE SEQUENCE [LARGE SCALE GENOMIC DNA]</scope>
    <source>
        <strain evidence="2">SNUG30370</strain>
    </source>
</reference>
<protein>
    <submittedName>
        <fullName evidence="1">Stage V sporulation protein AD</fullName>
    </submittedName>
</protein>
<sequence length="334" mass="37508">MSSPISGSSFVFDNVYIQSVATTAGIVEYQGPLGHYFDKHYPDHYHHNVSYEQAEIEMLKDALLICLKNGKVKKEEIDFYFGGDLNNQLTACYYYANHLHRPFIGLYSACSTIGLALANASIMIENHNIHKAIACTVSHNATAERQFRYPLEYGIQRKETMTFTATGSVAVYLSNKPSSIRIESITLGKVIDYDQYDANDMGRAMAPAALDTYLQHMKDLKRDGTYYDLILTGDLSHYGKTIMKDLLKEENQKYNEYDDCGCLLYDVTQNVYQGGSGPVCNALVSFGYIYKMMLQGKYKRVLVLATGALLNPVMTNQKLSIPCVCHGYVLEVVV</sequence>
<dbReference type="Proteomes" id="UP000241201">
    <property type="component" value="Unassembled WGS sequence"/>
</dbReference>
<organism evidence="1 2">
    <name type="scientific">Faecalibacillus faecis</name>
    <dbReference type="NCBI Taxonomy" id="1982628"/>
    <lineage>
        <taxon>Bacteria</taxon>
        <taxon>Bacillati</taxon>
        <taxon>Bacillota</taxon>
        <taxon>Erysipelotrichia</taxon>
        <taxon>Erysipelotrichales</taxon>
        <taxon>Coprobacillaceae</taxon>
        <taxon>Faecalibacillus</taxon>
    </lineage>
</organism>
<evidence type="ECO:0000313" key="1">
    <source>
        <dbReference type="EMBL" id="PST40367.1"/>
    </source>
</evidence>
<name>A0A2T3FYL9_9FIRM</name>
<accession>A0A2T3FYL9</accession>
<dbReference type="Gene3D" id="3.40.47.40">
    <property type="entry name" value="Stage V sporulation protein AD"/>
    <property type="match status" value="1"/>
</dbReference>
<gene>
    <name evidence="1" type="ORF">C7U55_07080</name>
</gene>
<dbReference type="EMBL" id="PYLP01000007">
    <property type="protein sequence ID" value="PST40367.1"/>
    <property type="molecule type" value="Genomic_DNA"/>
</dbReference>
<dbReference type="Pfam" id="PF07451">
    <property type="entry name" value="SpoVAD"/>
    <property type="match status" value="1"/>
</dbReference>
<dbReference type="InterPro" id="IPR010894">
    <property type="entry name" value="SpoVAD"/>
</dbReference>
<dbReference type="PIRSF" id="PIRSF011570">
    <property type="entry name" value="SpoVAD"/>
    <property type="match status" value="1"/>
</dbReference>
<comment type="caution">
    <text evidence="1">The sequence shown here is derived from an EMBL/GenBank/DDBJ whole genome shotgun (WGS) entry which is preliminary data.</text>
</comment>
<dbReference type="RefSeq" id="WP_106987970.1">
    <property type="nucleotide sequence ID" value="NZ_JADPLM010000009.1"/>
</dbReference>
<evidence type="ECO:0000313" key="2">
    <source>
        <dbReference type="Proteomes" id="UP000241201"/>
    </source>
</evidence>
<proteinExistence type="predicted"/>
<dbReference type="SUPFAM" id="SSF53901">
    <property type="entry name" value="Thiolase-like"/>
    <property type="match status" value="1"/>
</dbReference>
<dbReference type="InterPro" id="IPR016039">
    <property type="entry name" value="Thiolase-like"/>
</dbReference>
<dbReference type="AlphaFoldDB" id="A0A2T3FYL9"/>
<dbReference type="GeneID" id="77470848"/>
<keyword evidence="2" id="KW-1185">Reference proteome</keyword>